<protein>
    <submittedName>
        <fullName evidence="3">Ribonucleotide reductase inhibitor</fullName>
    </submittedName>
</protein>
<feature type="region of interest" description="Disordered" evidence="2">
    <location>
        <begin position="448"/>
        <end position="533"/>
    </location>
</feature>
<name>A0A0C2EY31_9PEZI</name>
<accession>A0A0C2EY31</accession>
<dbReference type="GeneID" id="63674745"/>
<comment type="similarity">
    <text evidence="1">Belongs to the gemin-2 family.</text>
</comment>
<dbReference type="HOGENOM" id="CLU_022029_0_0_1"/>
<dbReference type="EMBL" id="AWTV01000007">
    <property type="protein sequence ID" value="KIH91604.1"/>
    <property type="molecule type" value="Genomic_DNA"/>
</dbReference>
<evidence type="ECO:0000313" key="4">
    <source>
        <dbReference type="Proteomes" id="UP000031575"/>
    </source>
</evidence>
<reference evidence="3 4" key="1">
    <citation type="journal article" date="2014" name="BMC Genomics">
        <title>Comparative genomics of the major fungal agents of human and animal Sporotrichosis: Sporothrix schenckii and Sporothrix brasiliensis.</title>
        <authorList>
            <person name="Teixeira M.M."/>
            <person name="de Almeida L.G."/>
            <person name="Kubitschek-Barreira P."/>
            <person name="Alves F.L."/>
            <person name="Kioshima E.S."/>
            <person name="Abadio A.K."/>
            <person name="Fernandes L."/>
            <person name="Derengowski L.S."/>
            <person name="Ferreira K.S."/>
            <person name="Souza R.C."/>
            <person name="Ruiz J.C."/>
            <person name="de Andrade N.C."/>
            <person name="Paes H.C."/>
            <person name="Nicola A.M."/>
            <person name="Albuquerque P."/>
            <person name="Gerber A.L."/>
            <person name="Martins V.P."/>
            <person name="Peconick L.D."/>
            <person name="Neto A.V."/>
            <person name="Chaucanez C.B."/>
            <person name="Silva P.A."/>
            <person name="Cunha O.L."/>
            <person name="de Oliveira F.F."/>
            <person name="dos Santos T.C."/>
            <person name="Barros A.L."/>
            <person name="Soares M.A."/>
            <person name="de Oliveira L.M."/>
            <person name="Marini M.M."/>
            <person name="Villalobos-Duno H."/>
            <person name="Cunha M.M."/>
            <person name="de Hoog S."/>
            <person name="da Silveira J.F."/>
            <person name="Henrissat B."/>
            <person name="Nino-Vega G.A."/>
            <person name="Cisalpino P.S."/>
            <person name="Mora-Montes H.M."/>
            <person name="Almeida S.R."/>
            <person name="Stajich J.E."/>
            <person name="Lopes-Bezerra L.M."/>
            <person name="Vasconcelos A.T."/>
            <person name="Felipe M.S."/>
        </authorList>
    </citation>
    <scope>NUCLEOTIDE SEQUENCE [LARGE SCALE GENOMIC DNA]</scope>
    <source>
        <strain evidence="3 4">5110</strain>
    </source>
</reference>
<dbReference type="OrthoDB" id="428895at2759"/>
<dbReference type="Pfam" id="PF04938">
    <property type="entry name" value="SIP1"/>
    <property type="match status" value="1"/>
</dbReference>
<dbReference type="AlphaFoldDB" id="A0A0C2EY31"/>
<feature type="region of interest" description="Disordered" evidence="2">
    <location>
        <begin position="164"/>
        <end position="198"/>
    </location>
</feature>
<evidence type="ECO:0000313" key="3">
    <source>
        <dbReference type="EMBL" id="KIH91604.1"/>
    </source>
</evidence>
<dbReference type="RefSeq" id="XP_040619614.1">
    <property type="nucleotide sequence ID" value="XM_040759824.1"/>
</dbReference>
<sequence>MASVTPNVTPAVDQTYGQRSVFGGDGLATAPMDADLDCEDEQEALAYLRLVRDEANKIPHVMVMPRHGPQALPPGFAAAAAAATVSFAAEKNSPQQKRRRRRRRHWDEQQDGAHGDLSYAVDTVTDATGSTAKKRRVSRQQAVAVGLSYDEEVPPEPESLAYEVEGAEGEGSEDGEGEEGEVEASDNGSDGGAGENDARDYTLEHRDLYESSVEDARGYYHDGAYVAAPREEDMGGSSAADIHGRHGQISTGHRDADGGTTEMDADLDADPDAESARFCAAYRSRLLLTHFVQLRAIVRPSPEHTDVDQLNAAVAALPRDHDTDVGPLSTRSGVYRRWTHLLRTTDPLPAQIAAMDKVSVLRLLRILLRGLLAGGSASSRSSRAGRFEQTLFGGGGGGLDMTGRTSRWLWSLFARLPDRGELDYREVGYIRDVAKQAVMRLAHLSYDMAGTNVPGGGDEEEGEEEEEEEEEEEYEENEHEGGEGAADNGDAVGADATKGQEDRDDIPMDMEPEPDTGEVEEARPNAVASVDETNFGVADAQDAEEEDKDGEMQQRATLEMVLAVAGEFYGQRDLLAFRTPWPTAPSA</sequence>
<dbReference type="GO" id="GO:0005634">
    <property type="term" value="C:nucleus"/>
    <property type="evidence" value="ECO:0007669"/>
    <property type="project" value="TreeGrafter"/>
</dbReference>
<keyword evidence="4" id="KW-1185">Reference proteome</keyword>
<evidence type="ECO:0000256" key="2">
    <source>
        <dbReference type="SAM" id="MobiDB-lite"/>
    </source>
</evidence>
<dbReference type="PANTHER" id="PTHR12794:SF0">
    <property type="entry name" value="GEM-ASSOCIATED PROTEIN 2"/>
    <property type="match status" value="1"/>
</dbReference>
<dbReference type="InterPro" id="IPR035426">
    <property type="entry name" value="Gemin2/Brr1"/>
</dbReference>
<feature type="region of interest" description="Disordered" evidence="2">
    <location>
        <begin position="88"/>
        <end position="121"/>
    </location>
</feature>
<dbReference type="Proteomes" id="UP000031575">
    <property type="component" value="Unassembled WGS sequence"/>
</dbReference>
<dbReference type="GO" id="GO:0000387">
    <property type="term" value="P:spliceosomal snRNP assembly"/>
    <property type="evidence" value="ECO:0007669"/>
    <property type="project" value="InterPro"/>
</dbReference>
<feature type="compositionally biased region" description="Acidic residues" evidence="2">
    <location>
        <begin position="457"/>
        <end position="478"/>
    </location>
</feature>
<dbReference type="VEuPathDB" id="FungiDB:SPBR_01514"/>
<gene>
    <name evidence="3" type="ORF">SPBR_01514</name>
</gene>
<dbReference type="PANTHER" id="PTHR12794">
    <property type="entry name" value="GEMIN2"/>
    <property type="match status" value="1"/>
</dbReference>
<dbReference type="GO" id="GO:0032797">
    <property type="term" value="C:SMN complex"/>
    <property type="evidence" value="ECO:0007669"/>
    <property type="project" value="TreeGrafter"/>
</dbReference>
<feature type="compositionally biased region" description="Low complexity" evidence="2">
    <location>
        <begin position="485"/>
        <end position="496"/>
    </location>
</feature>
<proteinExistence type="inferred from homology"/>
<feature type="compositionally biased region" description="Basic and acidic residues" evidence="2">
    <location>
        <begin position="105"/>
        <end position="114"/>
    </location>
</feature>
<dbReference type="Gene3D" id="1.20.58.1070">
    <property type="match status" value="1"/>
</dbReference>
<feature type="compositionally biased region" description="Acidic residues" evidence="2">
    <location>
        <begin position="165"/>
        <end position="184"/>
    </location>
</feature>
<comment type="caution">
    <text evidence="3">The sequence shown here is derived from an EMBL/GenBank/DDBJ whole genome shotgun (WGS) entry which is preliminary data.</text>
</comment>
<evidence type="ECO:0000256" key="1">
    <source>
        <dbReference type="ARBA" id="ARBA00025758"/>
    </source>
</evidence>
<feature type="compositionally biased region" description="Acidic residues" evidence="2">
    <location>
        <begin position="502"/>
        <end position="519"/>
    </location>
</feature>
<organism evidence="3 4">
    <name type="scientific">Sporothrix brasiliensis 5110</name>
    <dbReference type="NCBI Taxonomy" id="1398154"/>
    <lineage>
        <taxon>Eukaryota</taxon>
        <taxon>Fungi</taxon>
        <taxon>Dikarya</taxon>
        <taxon>Ascomycota</taxon>
        <taxon>Pezizomycotina</taxon>
        <taxon>Sordariomycetes</taxon>
        <taxon>Sordariomycetidae</taxon>
        <taxon>Ophiostomatales</taxon>
        <taxon>Ophiostomataceae</taxon>
        <taxon>Sporothrix</taxon>
    </lineage>
</organism>